<dbReference type="Proteomes" id="UP000186019">
    <property type="component" value="Unassembled WGS sequence"/>
</dbReference>
<dbReference type="PANTHER" id="PTHR43284:SF1">
    <property type="entry name" value="ASPARAGINE SYNTHETASE"/>
    <property type="match status" value="1"/>
</dbReference>
<dbReference type="PROSITE" id="PS51278">
    <property type="entry name" value="GATASE_TYPE_2"/>
    <property type="match status" value="1"/>
</dbReference>
<keyword evidence="8" id="KW-0028">Amino-acid biosynthesis</keyword>
<evidence type="ECO:0000256" key="5">
    <source>
        <dbReference type="ARBA" id="ARBA00022840"/>
    </source>
</evidence>
<evidence type="ECO:0000313" key="12">
    <source>
        <dbReference type="EMBL" id="SIR89892.1"/>
    </source>
</evidence>
<dbReference type="AlphaFoldDB" id="A0A1N7EPB7"/>
<dbReference type="InterPro" id="IPR014729">
    <property type="entry name" value="Rossmann-like_a/b/a_fold"/>
</dbReference>
<dbReference type="Gene3D" id="3.60.20.10">
    <property type="entry name" value="Glutamine Phosphoribosylpyrophosphate, subunit 1, domain 1"/>
    <property type="match status" value="1"/>
</dbReference>
<dbReference type="EMBL" id="FTNV01000001">
    <property type="protein sequence ID" value="SIR89892.1"/>
    <property type="molecule type" value="Genomic_DNA"/>
</dbReference>
<evidence type="ECO:0000313" key="13">
    <source>
        <dbReference type="Proteomes" id="UP000186019"/>
    </source>
</evidence>
<dbReference type="GO" id="GO:0005524">
    <property type="term" value="F:ATP binding"/>
    <property type="evidence" value="ECO:0007669"/>
    <property type="project" value="UniProtKB-KW"/>
</dbReference>
<evidence type="ECO:0000256" key="3">
    <source>
        <dbReference type="ARBA" id="ARBA00012737"/>
    </source>
</evidence>
<gene>
    <name evidence="12" type="ORF">SAMN05421666_0406</name>
</gene>
<dbReference type="SUPFAM" id="SSF52402">
    <property type="entry name" value="Adenine nucleotide alpha hydrolases-like"/>
    <property type="match status" value="1"/>
</dbReference>
<evidence type="ECO:0000256" key="10">
    <source>
        <dbReference type="PIRSR" id="PIRSR001589-3"/>
    </source>
</evidence>
<evidence type="ECO:0000256" key="4">
    <source>
        <dbReference type="ARBA" id="ARBA00022741"/>
    </source>
</evidence>
<comment type="similarity">
    <text evidence="2">Belongs to the asparagine synthetase family.</text>
</comment>
<dbReference type="STRING" id="573024.SAMN05216208_1729"/>
<sequence>MCGLIGYWAPNRELSDRLIDHMAEQIIHRGPDSAGSWHDRAAGLALGHRRLAIVDLSDSGHQPMVSASGRYVLSYNGEIYNFQDIRAELDAAGKAPAWSGHSDTEVLLAAVDAWGLDASLARLDGMFAFALWDTTDQSLVLARDRLGEKPLYYGRSGDALIFGSELGAFKPFPGYAPQIDRDALALYLRHNYIPAPYSIYTGIHKLEPGHYIKMTAPDQVDNATICYWNIVETARASAPLTNSAAELEDRLDDLLNRSIKRRMIADVPLGAFLSGGYDSTLTTAVMQSQSARPIKTFTIGFSDEGYNEAHHAKAVADHLGTEHTELYVSPKAAQDVIPKLPDIWSEPFSDSSQIPTFLVSQLARTEVTVSLSGDGGDELFQGYGRYEFAARQWKRLSSVPSMVRKGAAAGILATPEGLMHKAESMLPRRLRNRHLADRLPKLAQIMACPSAMSFYKSLVSHQIDPTSLVLGSQGEPRTAFADADRLAQEFGFAGAMGLIDTVTYLPGDILTKVDRASMAVSLESRIPLLDHRLVEFAMRVPQEFKHRDGQAKWLLRQVLYRYVPRALMDRPKMGFGVPIEHWLRGPLREWAEALLSERRLREEGYFDPAPIRKMWTEHVSGARRWHAQLWDILMFQAWLERHHPELARPSTAEAD</sequence>
<dbReference type="Gene3D" id="3.40.50.620">
    <property type="entry name" value="HUPs"/>
    <property type="match status" value="1"/>
</dbReference>
<feature type="binding site" evidence="9">
    <location>
        <begin position="372"/>
        <end position="373"/>
    </location>
    <ligand>
        <name>ATP</name>
        <dbReference type="ChEBI" id="CHEBI:30616"/>
    </ligand>
</feature>
<keyword evidence="8" id="KW-0061">Asparagine biosynthesis</keyword>
<dbReference type="CDD" id="cd00712">
    <property type="entry name" value="AsnB"/>
    <property type="match status" value="1"/>
</dbReference>
<dbReference type="NCBIfam" id="TIGR01536">
    <property type="entry name" value="asn_synth_AEB"/>
    <property type="match status" value="1"/>
</dbReference>
<dbReference type="InterPro" id="IPR029055">
    <property type="entry name" value="Ntn_hydrolases_N"/>
</dbReference>
<keyword evidence="5 9" id="KW-0067">ATP-binding</keyword>
<feature type="active site" description="For GATase activity" evidence="8">
    <location>
        <position position="2"/>
    </location>
</feature>
<reference evidence="12 13" key="1">
    <citation type="submission" date="2017-01" db="EMBL/GenBank/DDBJ databases">
        <authorList>
            <person name="Mah S.A."/>
            <person name="Swanson W.J."/>
            <person name="Moy G.W."/>
            <person name="Vacquier V.D."/>
        </authorList>
    </citation>
    <scope>NUCLEOTIDE SEQUENCE [LARGE SCALE GENOMIC DNA]</scope>
    <source>
        <strain evidence="12 13">DSM 29590</strain>
    </source>
</reference>
<dbReference type="InterPro" id="IPR017932">
    <property type="entry name" value="GATase_2_dom"/>
</dbReference>
<dbReference type="InterPro" id="IPR006426">
    <property type="entry name" value="Asn_synth_AEB"/>
</dbReference>
<feature type="site" description="Important for beta-aspartyl-AMP intermediate formation" evidence="10">
    <location>
        <position position="374"/>
    </location>
</feature>
<dbReference type="GO" id="GO:0004066">
    <property type="term" value="F:asparagine synthase (glutamine-hydrolyzing) activity"/>
    <property type="evidence" value="ECO:0007669"/>
    <property type="project" value="UniProtKB-EC"/>
</dbReference>
<dbReference type="InterPro" id="IPR001962">
    <property type="entry name" value="Asn_synthase"/>
</dbReference>
<comment type="catalytic activity">
    <reaction evidence="7">
        <text>L-aspartate + L-glutamine + ATP + H2O = L-asparagine + L-glutamate + AMP + diphosphate + H(+)</text>
        <dbReference type="Rhea" id="RHEA:12228"/>
        <dbReference type="ChEBI" id="CHEBI:15377"/>
        <dbReference type="ChEBI" id="CHEBI:15378"/>
        <dbReference type="ChEBI" id="CHEBI:29985"/>
        <dbReference type="ChEBI" id="CHEBI:29991"/>
        <dbReference type="ChEBI" id="CHEBI:30616"/>
        <dbReference type="ChEBI" id="CHEBI:33019"/>
        <dbReference type="ChEBI" id="CHEBI:58048"/>
        <dbReference type="ChEBI" id="CHEBI:58359"/>
        <dbReference type="ChEBI" id="CHEBI:456215"/>
        <dbReference type="EC" id="6.3.5.4"/>
    </reaction>
</comment>
<evidence type="ECO:0000256" key="6">
    <source>
        <dbReference type="ARBA" id="ARBA00022962"/>
    </source>
</evidence>
<feature type="binding site" evidence="9">
    <location>
        <position position="299"/>
    </location>
    <ligand>
        <name>ATP</name>
        <dbReference type="ChEBI" id="CHEBI:30616"/>
    </ligand>
</feature>
<dbReference type="PANTHER" id="PTHR43284">
    <property type="entry name" value="ASPARAGINE SYNTHETASE (GLUTAMINE-HYDROLYZING)"/>
    <property type="match status" value="1"/>
</dbReference>
<name>A0A1N7EPB7_9RHOB</name>
<evidence type="ECO:0000256" key="1">
    <source>
        <dbReference type="ARBA" id="ARBA00005187"/>
    </source>
</evidence>
<dbReference type="EC" id="6.3.5.4" evidence="3"/>
<proteinExistence type="inferred from homology"/>
<keyword evidence="4 9" id="KW-0547">Nucleotide-binding</keyword>
<dbReference type="PIRSF" id="PIRSF001589">
    <property type="entry name" value="Asn_synthetase_glu-h"/>
    <property type="match status" value="1"/>
</dbReference>
<organism evidence="12 13">
    <name type="scientific">Roseovarius nanhaiticus</name>
    <dbReference type="NCBI Taxonomy" id="573024"/>
    <lineage>
        <taxon>Bacteria</taxon>
        <taxon>Pseudomonadati</taxon>
        <taxon>Pseudomonadota</taxon>
        <taxon>Alphaproteobacteria</taxon>
        <taxon>Rhodobacterales</taxon>
        <taxon>Roseobacteraceae</taxon>
        <taxon>Roseovarius</taxon>
    </lineage>
</organism>
<evidence type="ECO:0000256" key="9">
    <source>
        <dbReference type="PIRSR" id="PIRSR001589-2"/>
    </source>
</evidence>
<dbReference type="SUPFAM" id="SSF56235">
    <property type="entry name" value="N-terminal nucleophile aminohydrolases (Ntn hydrolases)"/>
    <property type="match status" value="1"/>
</dbReference>
<dbReference type="InterPro" id="IPR051786">
    <property type="entry name" value="ASN_synthetase/amidase"/>
</dbReference>
<dbReference type="Pfam" id="PF13522">
    <property type="entry name" value="GATase_6"/>
    <property type="match status" value="1"/>
</dbReference>
<keyword evidence="6 8" id="KW-0315">Glutamine amidotransferase</keyword>
<keyword evidence="13" id="KW-1185">Reference proteome</keyword>
<evidence type="ECO:0000256" key="2">
    <source>
        <dbReference type="ARBA" id="ARBA00005752"/>
    </source>
</evidence>
<evidence type="ECO:0000256" key="7">
    <source>
        <dbReference type="ARBA" id="ARBA00048741"/>
    </source>
</evidence>
<dbReference type="CDD" id="cd01991">
    <property type="entry name" value="Asn_synthase_B_C"/>
    <property type="match status" value="1"/>
</dbReference>
<accession>A0A1N7EPB7</accession>
<protein>
    <recommendedName>
        <fullName evidence="3">asparagine synthase (glutamine-hydrolyzing)</fullName>
        <ecNumber evidence="3">6.3.5.4</ecNumber>
    </recommendedName>
</protein>
<evidence type="ECO:0000256" key="8">
    <source>
        <dbReference type="PIRSR" id="PIRSR001589-1"/>
    </source>
</evidence>
<dbReference type="Pfam" id="PF00733">
    <property type="entry name" value="Asn_synthase"/>
    <property type="match status" value="1"/>
</dbReference>
<dbReference type="InterPro" id="IPR033738">
    <property type="entry name" value="AsnB_N"/>
</dbReference>
<comment type="pathway">
    <text evidence="1">Amino-acid biosynthesis; L-asparagine biosynthesis; L-asparagine from L-aspartate (L-Gln route): step 1/1.</text>
</comment>
<feature type="domain" description="Glutamine amidotransferase type-2" evidence="11">
    <location>
        <begin position="2"/>
        <end position="217"/>
    </location>
</feature>
<dbReference type="OrthoDB" id="9763290at2"/>
<evidence type="ECO:0000259" key="11">
    <source>
        <dbReference type="PROSITE" id="PS51278"/>
    </source>
</evidence>
<dbReference type="GO" id="GO:0005829">
    <property type="term" value="C:cytosol"/>
    <property type="evidence" value="ECO:0007669"/>
    <property type="project" value="TreeGrafter"/>
</dbReference>
<dbReference type="RefSeq" id="WP_076530541.1">
    <property type="nucleotide sequence ID" value="NZ_FOAC01000001.1"/>
</dbReference>
<dbReference type="GO" id="GO:0006529">
    <property type="term" value="P:asparagine biosynthetic process"/>
    <property type="evidence" value="ECO:0007669"/>
    <property type="project" value="UniProtKB-KW"/>
</dbReference>
<feature type="binding site" evidence="9">
    <location>
        <position position="103"/>
    </location>
    <ligand>
        <name>L-glutamine</name>
        <dbReference type="ChEBI" id="CHEBI:58359"/>
    </ligand>
</feature>